<feature type="domain" description="Amidohydrolase 3" evidence="1">
    <location>
        <begin position="44"/>
        <end position="197"/>
    </location>
</feature>
<dbReference type="InterPro" id="IPR011059">
    <property type="entry name" value="Metal-dep_hydrolase_composite"/>
</dbReference>
<dbReference type="GO" id="GO:0016812">
    <property type="term" value="F:hydrolase activity, acting on carbon-nitrogen (but not peptide) bonds, in cyclic amides"/>
    <property type="evidence" value="ECO:0007669"/>
    <property type="project" value="TreeGrafter"/>
</dbReference>
<dbReference type="Proteomes" id="UP000247763">
    <property type="component" value="Chromosome"/>
</dbReference>
<sequence>MGHDLVIRGGSVVDGTGAAARTADIAIDGGLITAIGKVEARGRREIDAEGLLVTPGFVDLHTHLDAQIGWDPELTPVSWHGVTTALLGNCGLTFAPCKPADRPLLAAMMETVEDIPREAILSGLPWTWEDYGGYLDALDGIRPGINVAGLVGHCAVRYAVMGDRSFTDQATPEELAQICAIVAEAMDRGALGFSTNRYEPHKAPDGRSIPGTFADVSELVAIARTVGARGGLMQAVGASPDVLQAMADTGARVLFSWGVGAQKGAGRGGAAFLDQMIGERDMTAIIQVRGTGFMFGLQSHLPFRGETWEQVKRLDLAGRLEAIRDPETREKLIAEGRRTDRWEDLKTVFDLGAGESPDHGHAPDQNVRQAMEATGRSFVEIFLDQALATDGRGLFNLRMFCQNLDELGDLLASPRIFPSLGDAGAHVSQIMDADWSTFVLSHWVRDRGIYSVEEGVRRLTSGPARVLGLSDRGVLEAGRRADINVIDLAGLKSLQPQIVNDFPGGAPRYIQRASGYRATIVNGAVNIENDRHTGGRAGQVLRRLH</sequence>
<dbReference type="Gene3D" id="3.20.20.140">
    <property type="entry name" value="Metal-dependent hydrolases"/>
    <property type="match status" value="2"/>
</dbReference>
<reference evidence="3" key="1">
    <citation type="submission" date="2018-05" db="EMBL/GenBank/DDBJ databases">
        <title>Genome sequencing of Phenylobacterium sp. HYN0004.</title>
        <authorList>
            <person name="Yi H."/>
            <person name="Baek C."/>
        </authorList>
    </citation>
    <scope>NUCLEOTIDE SEQUENCE [LARGE SCALE GENOMIC DNA]</scope>
    <source>
        <strain evidence="3">HYN0004</strain>
    </source>
</reference>
<dbReference type="RefSeq" id="WP_110450819.1">
    <property type="nucleotide sequence ID" value="NZ_CP029479.1"/>
</dbReference>
<dbReference type="Pfam" id="PF07969">
    <property type="entry name" value="Amidohydro_3"/>
    <property type="match status" value="2"/>
</dbReference>
<evidence type="ECO:0000259" key="1">
    <source>
        <dbReference type="Pfam" id="PF07969"/>
    </source>
</evidence>
<accession>A0A2Z3HPD5</accession>
<keyword evidence="3" id="KW-1185">Reference proteome</keyword>
<protein>
    <submittedName>
        <fullName evidence="2">Amidohydrolase</fullName>
    </submittedName>
</protein>
<dbReference type="EMBL" id="CP029479">
    <property type="protein sequence ID" value="AWM78253.1"/>
    <property type="molecule type" value="Genomic_DNA"/>
</dbReference>
<evidence type="ECO:0000313" key="3">
    <source>
        <dbReference type="Proteomes" id="UP000247763"/>
    </source>
</evidence>
<name>A0A2Z3HPD5_9CAUL</name>
<dbReference type="GO" id="GO:0005829">
    <property type="term" value="C:cytosol"/>
    <property type="evidence" value="ECO:0007669"/>
    <property type="project" value="TreeGrafter"/>
</dbReference>
<dbReference type="InterPro" id="IPR013108">
    <property type="entry name" value="Amidohydro_3"/>
</dbReference>
<proteinExistence type="predicted"/>
<dbReference type="InterPro" id="IPR050378">
    <property type="entry name" value="Metallo-dep_Hydrolases_sf"/>
</dbReference>
<dbReference type="KEGG" id="phb:HYN04_11125"/>
<dbReference type="OrthoDB" id="9766983at2"/>
<dbReference type="PANTHER" id="PTHR11647">
    <property type="entry name" value="HYDRANTOINASE/DIHYDROPYRIMIDINASE FAMILY MEMBER"/>
    <property type="match status" value="1"/>
</dbReference>
<dbReference type="InterPro" id="IPR032466">
    <property type="entry name" value="Metal_Hydrolase"/>
</dbReference>
<keyword evidence="2" id="KW-0378">Hydrolase</keyword>
<gene>
    <name evidence="2" type="ORF">HYN04_11125</name>
</gene>
<dbReference type="PANTHER" id="PTHR11647:SF1">
    <property type="entry name" value="COLLAPSIN RESPONSE MEDIATOR PROTEIN"/>
    <property type="match status" value="1"/>
</dbReference>
<feature type="domain" description="Amidohydrolase 3" evidence="1">
    <location>
        <begin position="435"/>
        <end position="525"/>
    </location>
</feature>
<dbReference type="SUPFAM" id="SSF51338">
    <property type="entry name" value="Composite domain of metallo-dependent hydrolases"/>
    <property type="match status" value="1"/>
</dbReference>
<dbReference type="AlphaFoldDB" id="A0A2Z3HPD5"/>
<dbReference type="SUPFAM" id="SSF51556">
    <property type="entry name" value="Metallo-dependent hydrolases"/>
    <property type="match status" value="1"/>
</dbReference>
<organism evidence="2 3">
    <name type="scientific">Phenylobacterium parvum</name>
    <dbReference type="NCBI Taxonomy" id="2201350"/>
    <lineage>
        <taxon>Bacteria</taxon>
        <taxon>Pseudomonadati</taxon>
        <taxon>Pseudomonadota</taxon>
        <taxon>Alphaproteobacteria</taxon>
        <taxon>Caulobacterales</taxon>
        <taxon>Caulobacteraceae</taxon>
        <taxon>Phenylobacterium</taxon>
    </lineage>
</organism>
<evidence type="ECO:0000313" key="2">
    <source>
        <dbReference type="EMBL" id="AWM78253.1"/>
    </source>
</evidence>